<reference evidence="12" key="1">
    <citation type="submission" date="2025-08" db="UniProtKB">
        <authorList>
            <consortium name="Ensembl"/>
        </authorList>
    </citation>
    <scope>IDENTIFICATION</scope>
</reference>
<dbReference type="SMART" id="SM00355">
    <property type="entry name" value="ZnF_C2H2"/>
    <property type="match status" value="6"/>
</dbReference>
<keyword evidence="7" id="KW-0804">Transcription</keyword>
<dbReference type="PANTHER" id="PTHR24394">
    <property type="entry name" value="ZINC FINGER PROTEIN"/>
    <property type="match status" value="1"/>
</dbReference>
<dbReference type="Proteomes" id="UP000694701">
    <property type="component" value="Unplaced"/>
</dbReference>
<feature type="domain" description="C2H2-type" evidence="11">
    <location>
        <begin position="113"/>
        <end position="140"/>
    </location>
</feature>
<evidence type="ECO:0000256" key="7">
    <source>
        <dbReference type="ARBA" id="ARBA00023163"/>
    </source>
</evidence>
<dbReference type="Pfam" id="PF00096">
    <property type="entry name" value="zf-C2H2"/>
    <property type="match status" value="5"/>
</dbReference>
<evidence type="ECO:0000256" key="10">
    <source>
        <dbReference type="SAM" id="MobiDB-lite"/>
    </source>
</evidence>
<proteinExistence type="predicted"/>
<dbReference type="PROSITE" id="PS50157">
    <property type="entry name" value="ZINC_FINGER_C2H2_2"/>
    <property type="match status" value="6"/>
</dbReference>
<dbReference type="PANTHER" id="PTHR24394:SF48">
    <property type="entry name" value="ZINC FINGER PROTEIN 771"/>
    <property type="match status" value="1"/>
</dbReference>
<evidence type="ECO:0000256" key="2">
    <source>
        <dbReference type="ARBA" id="ARBA00022723"/>
    </source>
</evidence>
<dbReference type="Ensembl" id="ENSCCRT00020069794.1">
    <property type="protein sequence ID" value="ENSCCRP00020063404.1"/>
    <property type="gene ID" value="ENSCCRG00020029908.1"/>
</dbReference>
<evidence type="ECO:0000256" key="8">
    <source>
        <dbReference type="ARBA" id="ARBA00023242"/>
    </source>
</evidence>
<dbReference type="FunFam" id="3.30.160.60:FF:001290">
    <property type="entry name" value="Zinc finger 45-like"/>
    <property type="match status" value="1"/>
</dbReference>
<dbReference type="AlphaFoldDB" id="A0A8C2HRZ7"/>
<evidence type="ECO:0000313" key="12">
    <source>
        <dbReference type="Ensembl" id="ENSCCRP00020063404.1"/>
    </source>
</evidence>
<feature type="region of interest" description="Disordered" evidence="10">
    <location>
        <begin position="20"/>
        <end position="47"/>
    </location>
</feature>
<evidence type="ECO:0000313" key="13">
    <source>
        <dbReference type="Proteomes" id="UP000694701"/>
    </source>
</evidence>
<sequence>MAFIKEESEEVKIEDTFRVKQEDTEEQTDLMPLKEEHVVPNEKEEKEQYETHHDFKTGEESFSWPQIKETFSQKTAHKRGTAIYFPPFHIKKSFNEHGNLKDHRRIHTRKKPFTCQQCGKRFTQKVNLNRHIQIHTGEKPYICQQCGKCFNRKGDLSRHMRIHTGEKPYTCKQCGVSFTHKGNLNRHMRVHTGEESFTCKQCGKIFNRKGKLTVHMRVHTTEICQLCGRIIHKGFLNRHMRIHTGEKSYLCHQCGKSFNRKANLNKHENSH</sequence>
<feature type="domain" description="C2H2-type" evidence="11">
    <location>
        <begin position="249"/>
        <end position="271"/>
    </location>
</feature>
<keyword evidence="4 9" id="KW-0863">Zinc-finger</keyword>
<evidence type="ECO:0000259" key="11">
    <source>
        <dbReference type="PROSITE" id="PS50157"/>
    </source>
</evidence>
<dbReference type="GO" id="GO:0003677">
    <property type="term" value="F:DNA binding"/>
    <property type="evidence" value="ECO:0007669"/>
    <property type="project" value="UniProtKB-KW"/>
</dbReference>
<dbReference type="FunFam" id="3.30.160.60:FF:000196">
    <property type="entry name" value="Zinc finger protein 1026"/>
    <property type="match status" value="1"/>
</dbReference>
<dbReference type="InterPro" id="IPR036236">
    <property type="entry name" value="Znf_C2H2_sf"/>
</dbReference>
<keyword evidence="6" id="KW-0805">Transcription regulation</keyword>
<keyword evidence="5" id="KW-0862">Zinc</keyword>
<protein>
    <recommendedName>
        <fullName evidence="11">C2H2-type domain-containing protein</fullName>
    </recommendedName>
</protein>
<organism evidence="12 13">
    <name type="scientific">Cyprinus carpio</name>
    <name type="common">Common carp</name>
    <dbReference type="NCBI Taxonomy" id="7962"/>
    <lineage>
        <taxon>Eukaryota</taxon>
        <taxon>Metazoa</taxon>
        <taxon>Chordata</taxon>
        <taxon>Craniata</taxon>
        <taxon>Vertebrata</taxon>
        <taxon>Euteleostomi</taxon>
        <taxon>Actinopterygii</taxon>
        <taxon>Neopterygii</taxon>
        <taxon>Teleostei</taxon>
        <taxon>Ostariophysi</taxon>
        <taxon>Cypriniformes</taxon>
        <taxon>Cyprinidae</taxon>
        <taxon>Cyprininae</taxon>
        <taxon>Cyprinus</taxon>
    </lineage>
</organism>
<evidence type="ECO:0000256" key="4">
    <source>
        <dbReference type="ARBA" id="ARBA00022771"/>
    </source>
</evidence>
<evidence type="ECO:0000256" key="6">
    <source>
        <dbReference type="ARBA" id="ARBA00023015"/>
    </source>
</evidence>
<dbReference type="Gene3D" id="3.30.160.60">
    <property type="entry name" value="Classic Zinc Finger"/>
    <property type="match status" value="7"/>
</dbReference>
<dbReference type="GO" id="GO:0008270">
    <property type="term" value="F:zinc ion binding"/>
    <property type="evidence" value="ECO:0007669"/>
    <property type="project" value="UniProtKB-KW"/>
</dbReference>
<dbReference type="GO" id="GO:0005634">
    <property type="term" value="C:nucleus"/>
    <property type="evidence" value="ECO:0007669"/>
    <property type="project" value="UniProtKB-SubCell"/>
</dbReference>
<keyword evidence="3" id="KW-0677">Repeat</keyword>
<dbReference type="FunFam" id="3.30.160.60:FF:001325">
    <property type="entry name" value="zinc finger protein 200"/>
    <property type="match status" value="1"/>
</dbReference>
<feature type="domain" description="C2H2-type" evidence="11">
    <location>
        <begin position="92"/>
        <end position="112"/>
    </location>
</feature>
<evidence type="ECO:0000256" key="5">
    <source>
        <dbReference type="ARBA" id="ARBA00022833"/>
    </source>
</evidence>
<name>A0A8C2HRZ7_CYPCA</name>
<accession>A0A8C2HRZ7</accession>
<feature type="domain" description="C2H2-type" evidence="11">
    <location>
        <begin position="169"/>
        <end position="196"/>
    </location>
</feature>
<dbReference type="GO" id="GO:0000981">
    <property type="term" value="F:DNA-binding transcription factor activity, RNA polymerase II-specific"/>
    <property type="evidence" value="ECO:0007669"/>
    <property type="project" value="TreeGrafter"/>
</dbReference>
<dbReference type="FunFam" id="3.30.160.60:FF:002282">
    <property type="entry name" value="Wu:fb97d07 protein"/>
    <property type="match status" value="1"/>
</dbReference>
<dbReference type="SUPFAM" id="SSF57667">
    <property type="entry name" value="beta-beta-alpha zinc fingers"/>
    <property type="match status" value="4"/>
</dbReference>
<dbReference type="PROSITE" id="PS00028">
    <property type="entry name" value="ZINC_FINGER_C2H2_1"/>
    <property type="match status" value="5"/>
</dbReference>
<dbReference type="InterPro" id="IPR013087">
    <property type="entry name" value="Znf_C2H2_type"/>
</dbReference>
<evidence type="ECO:0000256" key="9">
    <source>
        <dbReference type="PROSITE-ProRule" id="PRU00042"/>
    </source>
</evidence>
<keyword evidence="2" id="KW-0479">Metal-binding</keyword>
<keyword evidence="8" id="KW-0539">Nucleus</keyword>
<feature type="compositionally biased region" description="Basic and acidic residues" evidence="10">
    <location>
        <begin position="32"/>
        <end position="47"/>
    </location>
</feature>
<evidence type="ECO:0000256" key="3">
    <source>
        <dbReference type="ARBA" id="ARBA00022737"/>
    </source>
</evidence>
<feature type="domain" description="C2H2-type" evidence="11">
    <location>
        <begin position="141"/>
        <end position="168"/>
    </location>
</feature>
<comment type="subcellular location">
    <subcellularLocation>
        <location evidence="1">Nucleus</location>
    </subcellularLocation>
</comment>
<evidence type="ECO:0000256" key="1">
    <source>
        <dbReference type="ARBA" id="ARBA00004123"/>
    </source>
</evidence>
<feature type="domain" description="C2H2-type" evidence="11">
    <location>
        <begin position="197"/>
        <end position="222"/>
    </location>
</feature>
<dbReference type="FunFam" id="3.30.160.60:FF:003172">
    <property type="match status" value="1"/>
</dbReference>